<dbReference type="SUPFAM" id="SSF53649">
    <property type="entry name" value="Alkaline phosphatase-like"/>
    <property type="match status" value="1"/>
</dbReference>
<gene>
    <name evidence="4" type="ORF">C5Y96_02425</name>
</gene>
<dbReference type="GO" id="GO:0004065">
    <property type="term" value="F:arylsulfatase activity"/>
    <property type="evidence" value="ECO:0007669"/>
    <property type="project" value="TreeGrafter"/>
</dbReference>
<evidence type="ECO:0000259" key="3">
    <source>
        <dbReference type="Pfam" id="PF00884"/>
    </source>
</evidence>
<keyword evidence="2" id="KW-0378">Hydrolase</keyword>
<dbReference type="PANTHER" id="PTHR42693:SF53">
    <property type="entry name" value="ENDO-4-O-SULFATASE"/>
    <property type="match status" value="1"/>
</dbReference>
<dbReference type="InterPro" id="IPR000917">
    <property type="entry name" value="Sulfatase_N"/>
</dbReference>
<dbReference type="PANTHER" id="PTHR42693">
    <property type="entry name" value="ARYLSULFATASE FAMILY MEMBER"/>
    <property type="match status" value="1"/>
</dbReference>
<name>A0A2S8G2T6_9BACT</name>
<evidence type="ECO:0000313" key="5">
    <source>
        <dbReference type="Proteomes" id="UP000240009"/>
    </source>
</evidence>
<dbReference type="FunFam" id="3.40.720.10:FF:000047">
    <property type="entry name" value="Arylsulfatase"/>
    <property type="match status" value="1"/>
</dbReference>
<dbReference type="InterPro" id="IPR017850">
    <property type="entry name" value="Alkaline_phosphatase_core_sf"/>
</dbReference>
<evidence type="ECO:0000256" key="1">
    <source>
        <dbReference type="ARBA" id="ARBA00008779"/>
    </source>
</evidence>
<dbReference type="Proteomes" id="UP000240009">
    <property type="component" value="Unassembled WGS sequence"/>
</dbReference>
<sequence>MFQFLAISTRRSGTPGCRRTSPRHLLHRIATLAFAVSWVLFAQHTFTTSLNAEPRDRPNIILMMADDMGFSDLGCYGGEIETPNLDQLANSGIRFTQFYNTARCCPTRAALLTGLYQHQAGIGHMVGDYGVPSYQGYLNDQCVTIAEALRGAGYTTLMTGKWHVGSQPEHWPTKRGFDRYWGTPSGGGVYYKDTLQIRNTVFFVNNDEKIELPDDFYVTDDLTDHAMEFIDEAVKETKKPFFLYLAHIAPHWPLQAKPEDIAHYEGKYAQGWDAVRDARFARQTKMGLFPSVTKMSDRDKEAKAWEKMPQSAQEDLAHRMEIYAAQVSCIDENVGRIVTQLKELGQLENTLFIFLSDNGCSAEGGPGGFSRGKKDAPIGTGLSYASVGLEWANANDTPFRKFKMDTREGGIASPLIIHWPQGVKNNGRLVDAPSHVIDVMPTLLEIAGATYPDKRNDKTTIPLEGQSFASQFSSTKSVPARDLFWEHEGNQAIRRGDWKAVRIKNGPWSLFNLKDDRTETTNLNQAHPEKTKELAAAWEAWAQRCGVWDWGKLQQQRRGK</sequence>
<dbReference type="CDD" id="cd16025">
    <property type="entry name" value="PAS_like"/>
    <property type="match status" value="1"/>
</dbReference>
<protein>
    <submittedName>
        <fullName evidence="4">Arylsulfatase</fullName>
    </submittedName>
</protein>
<reference evidence="4 5" key="1">
    <citation type="submission" date="2018-02" db="EMBL/GenBank/DDBJ databases">
        <title>Comparative genomes isolates from brazilian mangrove.</title>
        <authorList>
            <person name="Araujo J.E."/>
            <person name="Taketani R.G."/>
            <person name="Silva M.C.P."/>
            <person name="Loureco M.V."/>
            <person name="Andreote F.D."/>
        </authorList>
    </citation>
    <scope>NUCLEOTIDE SEQUENCE [LARGE SCALE GENOMIC DNA]</scope>
    <source>
        <strain evidence="4 5">HEX-2 MGV</strain>
    </source>
</reference>
<dbReference type="Gene3D" id="3.30.1120.10">
    <property type="match status" value="1"/>
</dbReference>
<comment type="caution">
    <text evidence="4">The sequence shown here is derived from an EMBL/GenBank/DDBJ whole genome shotgun (WGS) entry which is preliminary data.</text>
</comment>
<dbReference type="EMBL" id="PUIA01000016">
    <property type="protein sequence ID" value="PQO38756.1"/>
    <property type="molecule type" value="Genomic_DNA"/>
</dbReference>
<comment type="similarity">
    <text evidence="1">Belongs to the sulfatase family.</text>
</comment>
<feature type="domain" description="Sulfatase N-terminal" evidence="3">
    <location>
        <begin position="58"/>
        <end position="449"/>
    </location>
</feature>
<accession>A0A2S8G2T6</accession>
<dbReference type="AlphaFoldDB" id="A0A2S8G2T6"/>
<organism evidence="4 5">
    <name type="scientific">Blastopirellula marina</name>
    <dbReference type="NCBI Taxonomy" id="124"/>
    <lineage>
        <taxon>Bacteria</taxon>
        <taxon>Pseudomonadati</taxon>
        <taxon>Planctomycetota</taxon>
        <taxon>Planctomycetia</taxon>
        <taxon>Pirellulales</taxon>
        <taxon>Pirellulaceae</taxon>
        <taxon>Blastopirellula</taxon>
    </lineage>
</organism>
<dbReference type="Gene3D" id="3.40.720.10">
    <property type="entry name" value="Alkaline Phosphatase, subunit A"/>
    <property type="match status" value="1"/>
</dbReference>
<proteinExistence type="inferred from homology"/>
<evidence type="ECO:0000256" key="2">
    <source>
        <dbReference type="ARBA" id="ARBA00022801"/>
    </source>
</evidence>
<dbReference type="OrthoDB" id="9783154at2"/>
<dbReference type="Pfam" id="PF00884">
    <property type="entry name" value="Sulfatase"/>
    <property type="match status" value="1"/>
</dbReference>
<evidence type="ECO:0000313" key="4">
    <source>
        <dbReference type="EMBL" id="PQO38756.1"/>
    </source>
</evidence>
<dbReference type="InterPro" id="IPR050738">
    <property type="entry name" value="Sulfatase"/>
</dbReference>